<dbReference type="InterPro" id="IPR015590">
    <property type="entry name" value="Aldehyde_DH_dom"/>
</dbReference>
<dbReference type="PANTHER" id="PTHR42986:SF1">
    <property type="entry name" value="BENZALDEHYDE DEHYDROGENASE YFMT"/>
    <property type="match status" value="1"/>
</dbReference>
<dbReference type="EMBL" id="JAGGKX010000032">
    <property type="protein sequence ID" value="MBP1971707.1"/>
    <property type="molecule type" value="Genomic_DNA"/>
</dbReference>
<evidence type="ECO:0000313" key="5">
    <source>
        <dbReference type="Proteomes" id="UP001519345"/>
    </source>
</evidence>
<evidence type="ECO:0000256" key="1">
    <source>
        <dbReference type="ARBA" id="ARBA00009986"/>
    </source>
</evidence>
<feature type="domain" description="Aldehyde dehydrogenase" evidence="3">
    <location>
        <begin position="2"/>
        <end position="104"/>
    </location>
</feature>
<evidence type="ECO:0000256" key="2">
    <source>
        <dbReference type="ARBA" id="ARBA00023027"/>
    </source>
</evidence>
<dbReference type="Proteomes" id="UP001519345">
    <property type="component" value="Unassembled WGS sequence"/>
</dbReference>
<protein>
    <submittedName>
        <fullName evidence="4">Acyl-CoA reductase-like NAD-dependent aldehyde dehydrogenase</fullName>
    </submittedName>
</protein>
<sequence>MTNNSTIAKEEIFGQALSAISFDTEEEALELANDTEFGLSSAVFTTDLEKGISFARKVESGMTHVNEQTVKDEETMPFGGEKASGLEHYNDEWALEEFTTVKWISVQKKKENIFFEMD</sequence>
<dbReference type="InterPro" id="IPR016163">
    <property type="entry name" value="Ald_DH_C"/>
</dbReference>
<evidence type="ECO:0000259" key="3">
    <source>
        <dbReference type="Pfam" id="PF00171"/>
    </source>
</evidence>
<dbReference type="PANTHER" id="PTHR42986">
    <property type="entry name" value="BENZALDEHYDE DEHYDROGENASE YFMT"/>
    <property type="match status" value="1"/>
</dbReference>
<keyword evidence="2" id="KW-0520">NAD</keyword>
<reference evidence="4 5" key="1">
    <citation type="submission" date="2021-03" db="EMBL/GenBank/DDBJ databases">
        <title>Genomic Encyclopedia of Type Strains, Phase IV (KMG-IV): sequencing the most valuable type-strain genomes for metagenomic binning, comparative biology and taxonomic classification.</title>
        <authorList>
            <person name="Goeker M."/>
        </authorList>
    </citation>
    <scope>NUCLEOTIDE SEQUENCE [LARGE SCALE GENOMIC DNA]</scope>
    <source>
        <strain evidence="4 5">DSM 25609</strain>
    </source>
</reference>
<dbReference type="Gene3D" id="3.40.309.10">
    <property type="entry name" value="Aldehyde Dehydrogenase, Chain A, domain 2"/>
    <property type="match status" value="1"/>
</dbReference>
<dbReference type="Pfam" id="PF00171">
    <property type="entry name" value="Aldedh"/>
    <property type="match status" value="1"/>
</dbReference>
<gene>
    <name evidence="4" type="ORF">J2Z83_003862</name>
</gene>
<organism evidence="4 5">
    <name type="scientific">Virgibacillus natechei</name>
    <dbReference type="NCBI Taxonomy" id="1216297"/>
    <lineage>
        <taxon>Bacteria</taxon>
        <taxon>Bacillati</taxon>
        <taxon>Bacillota</taxon>
        <taxon>Bacilli</taxon>
        <taxon>Bacillales</taxon>
        <taxon>Bacillaceae</taxon>
        <taxon>Virgibacillus</taxon>
    </lineage>
</organism>
<proteinExistence type="inferred from homology"/>
<dbReference type="InterPro" id="IPR016161">
    <property type="entry name" value="Ald_DH/histidinol_DH"/>
</dbReference>
<dbReference type="SUPFAM" id="SSF53720">
    <property type="entry name" value="ALDH-like"/>
    <property type="match status" value="1"/>
</dbReference>
<name>A0ABS4IL58_9BACI</name>
<comment type="caution">
    <text evidence="4">The sequence shown here is derived from an EMBL/GenBank/DDBJ whole genome shotgun (WGS) entry which is preliminary data.</text>
</comment>
<accession>A0ABS4IL58</accession>
<keyword evidence="5" id="KW-1185">Reference proteome</keyword>
<evidence type="ECO:0000313" key="4">
    <source>
        <dbReference type="EMBL" id="MBP1971707.1"/>
    </source>
</evidence>
<comment type="similarity">
    <text evidence="1">Belongs to the aldehyde dehydrogenase family.</text>
</comment>